<organism evidence="2 3">
    <name type="scientific">Brachionus plicatilis</name>
    <name type="common">Marine rotifer</name>
    <name type="synonym">Brachionus muelleri</name>
    <dbReference type="NCBI Taxonomy" id="10195"/>
    <lineage>
        <taxon>Eukaryota</taxon>
        <taxon>Metazoa</taxon>
        <taxon>Spiralia</taxon>
        <taxon>Gnathifera</taxon>
        <taxon>Rotifera</taxon>
        <taxon>Eurotatoria</taxon>
        <taxon>Monogononta</taxon>
        <taxon>Pseudotrocha</taxon>
        <taxon>Ploima</taxon>
        <taxon>Brachionidae</taxon>
        <taxon>Brachionus</taxon>
    </lineage>
</organism>
<dbReference type="Pfam" id="PF25969">
    <property type="entry name" value="NUDT9_N"/>
    <property type="match status" value="1"/>
</dbReference>
<keyword evidence="1" id="KW-0175">Coiled coil</keyword>
<dbReference type="Gene3D" id="3.90.79.10">
    <property type="entry name" value="Nucleoside Triphosphate Pyrophosphohydrolase"/>
    <property type="match status" value="1"/>
</dbReference>
<dbReference type="OrthoDB" id="301415at2759"/>
<keyword evidence="2" id="KW-0675">Receptor</keyword>
<dbReference type="STRING" id="10195.A0A3M7PMV1"/>
<comment type="caution">
    <text evidence="2">The sequence shown here is derived from an EMBL/GenBank/DDBJ whole genome shotgun (WGS) entry which is preliminary data.</text>
</comment>
<evidence type="ECO:0000256" key="1">
    <source>
        <dbReference type="SAM" id="Coils"/>
    </source>
</evidence>
<dbReference type="PANTHER" id="PTHR13030:SF13">
    <property type="entry name" value="NUDIX HYDROLASE DOMAIN-CONTAINING PROTEIN"/>
    <property type="match status" value="1"/>
</dbReference>
<dbReference type="GO" id="GO:0047631">
    <property type="term" value="F:ADP-ribose diphosphatase activity"/>
    <property type="evidence" value="ECO:0007669"/>
    <property type="project" value="InterPro"/>
</dbReference>
<gene>
    <name evidence="2" type="ORF">BpHYR1_023176</name>
</gene>
<reference evidence="2 3" key="1">
    <citation type="journal article" date="2018" name="Sci. Rep.">
        <title>Genomic signatures of local adaptation to the degree of environmental predictability in rotifers.</title>
        <authorList>
            <person name="Franch-Gras L."/>
            <person name="Hahn C."/>
            <person name="Garcia-Roger E.M."/>
            <person name="Carmona M.J."/>
            <person name="Serra M."/>
            <person name="Gomez A."/>
        </authorList>
    </citation>
    <scope>NUCLEOTIDE SEQUENCE [LARGE SCALE GENOMIC DNA]</scope>
    <source>
        <strain evidence="2">HYR1</strain>
    </source>
</reference>
<keyword evidence="3" id="KW-1185">Reference proteome</keyword>
<name>A0A3M7PMV1_BRAPC</name>
<evidence type="ECO:0000313" key="3">
    <source>
        <dbReference type="Proteomes" id="UP000276133"/>
    </source>
</evidence>
<dbReference type="InterPro" id="IPR039989">
    <property type="entry name" value="NUDT9"/>
</dbReference>
<feature type="coiled-coil region" evidence="1">
    <location>
        <begin position="64"/>
        <end position="115"/>
    </location>
</feature>
<dbReference type="Proteomes" id="UP000276133">
    <property type="component" value="Unassembled WGS sequence"/>
</dbReference>
<dbReference type="PANTHER" id="PTHR13030">
    <property type="entry name" value="NUDIX HYDROLASE"/>
    <property type="match status" value="1"/>
</dbReference>
<protein>
    <submittedName>
        <fullName evidence="2">Transient receptor potential cation channel subfamily M member 2-like isoform X2</fullName>
    </submittedName>
</protein>
<evidence type="ECO:0000313" key="2">
    <source>
        <dbReference type="EMBL" id="RNA00390.1"/>
    </source>
</evidence>
<accession>A0A3M7PMV1</accession>
<proteinExistence type="predicted"/>
<dbReference type="AlphaFoldDB" id="A0A3M7PMV1"/>
<dbReference type="EMBL" id="REGN01009776">
    <property type="protein sequence ID" value="RNA00390.1"/>
    <property type="molecule type" value="Genomic_DNA"/>
</dbReference>
<sequence length="473" mass="55357">MIYNFKKRSSIKLDCTDDGFYEEPNKFDNQNTLNDFECKKKHFKLKNSASKKQIDHGLYWKNVAQDYAKKLEDSAREKDIHKEQAIGLFRLKEEFQSQRKNIKRLDDRLVSMERNLTTVQVTVEFLKHFLTNKDSNGLKSTNLSLHVMARQSPYPHTIQSRYPVFDKYVNWKIIYDSYDPPFIKINNSLNFKQNELTLIDPNDLNLIELGSNVTEIKTNFVNEKSIKLPELELSANDTSPIDDINVFNIDDQLDTLINNSTSSFFESQQKIINKWNKVTVCIIEGQKVVIDRSTWIARDGVFIKYVSDTIGYPLNPMGRTGAKGRGALWRWGPNHTIRIIITRWRKCRENDKLGITKYLDVDGRRMLEFLACKDVSCGEWKLPGGKILGDVSRYNVVCESFNRSYMDDARNTDNCWVEAEIWNFHYDESDKFDQLIPNGPSKWKEVSSHVRLYGNQNAILKEWYLMGRKQLKY</sequence>